<reference evidence="13" key="2">
    <citation type="journal article" date="2021" name="PeerJ">
        <title>Extensive microbial diversity within the chicken gut microbiome revealed by metagenomics and culture.</title>
        <authorList>
            <person name="Gilroy R."/>
            <person name="Ravi A."/>
            <person name="Getino M."/>
            <person name="Pursley I."/>
            <person name="Horton D.L."/>
            <person name="Alikhan N.F."/>
            <person name="Baker D."/>
            <person name="Gharbi K."/>
            <person name="Hall N."/>
            <person name="Watson M."/>
            <person name="Adriaenssens E.M."/>
            <person name="Foster-Nyarko E."/>
            <person name="Jarju S."/>
            <person name="Secka A."/>
            <person name="Antonio M."/>
            <person name="Oren A."/>
            <person name="Chaudhuri R.R."/>
            <person name="La Ragione R."/>
            <person name="Hildebrand F."/>
            <person name="Pallen M.J."/>
        </authorList>
    </citation>
    <scope>NUCLEOTIDE SEQUENCE</scope>
    <source>
        <strain evidence="13">10532</strain>
    </source>
</reference>
<protein>
    <recommendedName>
        <fullName evidence="3 9">Nicotinate phosphoribosyltransferase</fullName>
        <ecNumber evidence="3 9">6.3.4.21</ecNumber>
    </recommendedName>
</protein>
<comment type="function">
    <text evidence="9">Catalyzes the first step in the biosynthesis of NAD from nicotinic acid, the ATP-dependent synthesis of beta-nicotinate D-ribonucleotide from nicotinate and 5-phospho-D-ribose 1-phosphate.</text>
</comment>
<dbReference type="GO" id="GO:0034355">
    <property type="term" value="P:NAD+ biosynthetic process via the salvage pathway"/>
    <property type="evidence" value="ECO:0007669"/>
    <property type="project" value="UniProtKB-ARBA"/>
</dbReference>
<dbReference type="CDD" id="cd01570">
    <property type="entry name" value="NAPRTase_A"/>
    <property type="match status" value="1"/>
</dbReference>
<dbReference type="InterPro" id="IPR041619">
    <property type="entry name" value="NAPRTase_C"/>
</dbReference>
<keyword evidence="5 9" id="KW-0436">Ligase</keyword>
<keyword evidence="6 9" id="KW-0662">Pyridine nucleotide biosynthesis</keyword>
<dbReference type="Proteomes" id="UP000823638">
    <property type="component" value="Unassembled WGS sequence"/>
</dbReference>
<evidence type="ECO:0000256" key="6">
    <source>
        <dbReference type="ARBA" id="ARBA00022642"/>
    </source>
</evidence>
<dbReference type="GO" id="GO:0005829">
    <property type="term" value="C:cytosol"/>
    <property type="evidence" value="ECO:0007669"/>
    <property type="project" value="TreeGrafter"/>
</dbReference>
<feature type="domain" description="Nicotinate phosphoribosyltransferase N-terminal" evidence="11">
    <location>
        <begin position="9"/>
        <end position="132"/>
    </location>
</feature>
<dbReference type="PANTHER" id="PTHR11098">
    <property type="entry name" value="NICOTINATE PHOSPHORIBOSYLTRANSFERASE"/>
    <property type="match status" value="1"/>
</dbReference>
<dbReference type="InterPro" id="IPR040727">
    <property type="entry name" value="NAPRTase_N"/>
</dbReference>
<comment type="catalytic activity">
    <reaction evidence="8 9">
        <text>5-phospho-alpha-D-ribose 1-diphosphate + nicotinate + ATP + H2O = nicotinate beta-D-ribonucleotide + ADP + phosphate + diphosphate</text>
        <dbReference type="Rhea" id="RHEA:36163"/>
        <dbReference type="ChEBI" id="CHEBI:15377"/>
        <dbReference type="ChEBI" id="CHEBI:30616"/>
        <dbReference type="ChEBI" id="CHEBI:32544"/>
        <dbReference type="ChEBI" id="CHEBI:33019"/>
        <dbReference type="ChEBI" id="CHEBI:43474"/>
        <dbReference type="ChEBI" id="CHEBI:57502"/>
        <dbReference type="ChEBI" id="CHEBI:58017"/>
        <dbReference type="ChEBI" id="CHEBI:456216"/>
        <dbReference type="EC" id="6.3.4.21"/>
    </reaction>
</comment>
<sequence>MSPYIQNALFTDFYELTMAQGYWKNRMDHPAVFDMFFRKQPFSGGFSVLAGIEPLLQAVNSFHFEKDDIDYLASLNMFEKGFLDYLSGFKFKGDIWTQDEGSVIFPNEPLIRIHSDLIGAQILEGMLLNTVNFQSLIATKTARIWLASKKGSIMEFGLRRAQGADGAMSATRAAFIGGASSTSNSLAGKIYGIPVSGTMAHSWVMSFPSEVEAFETYAEYYPDKSVFLIDTYGALESGIKSAIEVGRKLVAKGKNFGVRLDSGDIQYLSTQVRKELDKAGFPQATITVSNELTEEIVETLVQQGAPINAWGVGTHMVTGGNEASFTGVYKLAAKSSPDGKGMIPTMKFSDNPEKTTNPGIKQVWRLYDENGMAIADILALDGEEIAVGKTCRFYHPSTDYRSFSCCPARVEPLLKKRMNKGVLTKESESLGEIKERLSKQLDTFDCTYKRLLNPHIYKVSMTKDLKDLKLSFLNKK</sequence>
<accession>A0A9D9HQZ0</accession>
<evidence type="ECO:0000259" key="11">
    <source>
        <dbReference type="Pfam" id="PF17767"/>
    </source>
</evidence>
<dbReference type="PANTHER" id="PTHR11098:SF1">
    <property type="entry name" value="NICOTINATE PHOSPHORIBOSYLTRANSFERASE"/>
    <property type="match status" value="1"/>
</dbReference>
<dbReference type="FunFam" id="3.20.20.70:FF:000076">
    <property type="entry name" value="Nicotinate phosphoribosyltransferase"/>
    <property type="match status" value="1"/>
</dbReference>
<dbReference type="InterPro" id="IPR007229">
    <property type="entry name" value="Nic_PRibTrfase-Fam"/>
</dbReference>
<evidence type="ECO:0000256" key="8">
    <source>
        <dbReference type="ARBA" id="ARBA00048668"/>
    </source>
</evidence>
<dbReference type="Gene3D" id="3.20.140.10">
    <property type="entry name" value="nicotinate phosphoribosyltransferase"/>
    <property type="match status" value="1"/>
</dbReference>
<dbReference type="InterPro" id="IPR036068">
    <property type="entry name" value="Nicotinate_pribotase-like_C"/>
</dbReference>
<dbReference type="EMBL" id="JADIMM010000118">
    <property type="protein sequence ID" value="MBO8458669.1"/>
    <property type="molecule type" value="Genomic_DNA"/>
</dbReference>
<dbReference type="Pfam" id="PF17767">
    <property type="entry name" value="NAPRTase_N"/>
    <property type="match status" value="1"/>
</dbReference>
<dbReference type="SUPFAM" id="SSF54675">
    <property type="entry name" value="Nicotinate/Quinolinate PRTase N-terminal domain-like"/>
    <property type="match status" value="1"/>
</dbReference>
<gene>
    <name evidence="13" type="ORF">IAA81_10680</name>
</gene>
<dbReference type="NCBIfam" id="TIGR01513">
    <property type="entry name" value="NAPRTase_put"/>
    <property type="match status" value="1"/>
</dbReference>
<reference evidence="13" key="1">
    <citation type="submission" date="2020-10" db="EMBL/GenBank/DDBJ databases">
        <authorList>
            <person name="Gilroy R."/>
        </authorList>
    </citation>
    <scope>NUCLEOTIDE SEQUENCE</scope>
    <source>
        <strain evidence="13">10532</strain>
    </source>
</reference>
<dbReference type="Pfam" id="PF17956">
    <property type="entry name" value="NAPRTase_C"/>
    <property type="match status" value="1"/>
</dbReference>
<dbReference type="InterPro" id="IPR006405">
    <property type="entry name" value="Nic_PRibTrfase_pncB"/>
</dbReference>
<evidence type="ECO:0000259" key="12">
    <source>
        <dbReference type="Pfam" id="PF17956"/>
    </source>
</evidence>
<comment type="PTM">
    <text evidence="9">Transiently phosphorylated on a His residue during the reaction cycle. Phosphorylation strongly increases the affinity for substrates and increases the rate of nicotinate D-ribonucleotide production. Dephosphorylation regenerates the low-affinity form of the enzyme, leading to product release.</text>
</comment>
<feature type="domain" description="Nicotinate phosphoribosyltransferase C-terminal" evidence="12">
    <location>
        <begin position="361"/>
        <end position="469"/>
    </location>
</feature>
<evidence type="ECO:0000313" key="14">
    <source>
        <dbReference type="Proteomes" id="UP000823638"/>
    </source>
</evidence>
<dbReference type="PIRSF" id="PIRSF000484">
    <property type="entry name" value="NAPRT"/>
    <property type="match status" value="1"/>
</dbReference>
<keyword evidence="13" id="KW-0328">Glycosyltransferase</keyword>
<dbReference type="AlphaFoldDB" id="A0A9D9HQZ0"/>
<feature type="domain" description="Nicotinate/nicotinamide phosphoribosyltransferase" evidence="10">
    <location>
        <begin position="153"/>
        <end position="319"/>
    </location>
</feature>
<dbReference type="NCBIfam" id="NF009131">
    <property type="entry name" value="PRK12484.1"/>
    <property type="match status" value="1"/>
</dbReference>
<evidence type="ECO:0000256" key="7">
    <source>
        <dbReference type="ARBA" id="ARBA00022679"/>
    </source>
</evidence>
<dbReference type="EC" id="6.3.4.21" evidence="3 9"/>
<evidence type="ECO:0000256" key="3">
    <source>
        <dbReference type="ARBA" id="ARBA00013236"/>
    </source>
</evidence>
<keyword evidence="7 9" id="KW-0808">Transferase</keyword>
<evidence type="ECO:0000256" key="5">
    <source>
        <dbReference type="ARBA" id="ARBA00022598"/>
    </source>
</evidence>
<organism evidence="13 14">
    <name type="scientific">Candidatus Gallitreponema excrementavium</name>
    <dbReference type="NCBI Taxonomy" id="2840840"/>
    <lineage>
        <taxon>Bacteria</taxon>
        <taxon>Pseudomonadati</taxon>
        <taxon>Spirochaetota</taxon>
        <taxon>Spirochaetia</taxon>
        <taxon>Spirochaetales</taxon>
        <taxon>Candidatus Gallitreponema</taxon>
    </lineage>
</organism>
<evidence type="ECO:0000256" key="1">
    <source>
        <dbReference type="ARBA" id="ARBA00004952"/>
    </source>
</evidence>
<evidence type="ECO:0000313" key="13">
    <source>
        <dbReference type="EMBL" id="MBO8458669.1"/>
    </source>
</evidence>
<dbReference type="GO" id="GO:0047280">
    <property type="term" value="F:nicotinamide phosphoribosyltransferase activity"/>
    <property type="evidence" value="ECO:0007669"/>
    <property type="project" value="UniProtKB-ARBA"/>
</dbReference>
<evidence type="ECO:0000256" key="2">
    <source>
        <dbReference type="ARBA" id="ARBA00010897"/>
    </source>
</evidence>
<evidence type="ECO:0000256" key="4">
    <source>
        <dbReference type="ARBA" id="ARBA00022553"/>
    </source>
</evidence>
<dbReference type="GO" id="GO:0004516">
    <property type="term" value="F:nicotinate phosphoribosyltransferase activity"/>
    <property type="evidence" value="ECO:0007669"/>
    <property type="project" value="UniProtKB-UniRule"/>
</dbReference>
<proteinExistence type="inferred from homology"/>
<evidence type="ECO:0000259" key="10">
    <source>
        <dbReference type="Pfam" id="PF04095"/>
    </source>
</evidence>
<dbReference type="Pfam" id="PF04095">
    <property type="entry name" value="NAPRTase"/>
    <property type="match status" value="1"/>
</dbReference>
<dbReference type="InterPro" id="IPR013785">
    <property type="entry name" value="Aldolase_TIM"/>
</dbReference>
<name>A0A9D9HQZ0_9SPIR</name>
<comment type="caution">
    <text evidence="13">The sequence shown here is derived from an EMBL/GenBank/DDBJ whole genome shotgun (WGS) entry which is preliminary data.</text>
</comment>
<dbReference type="NCBIfam" id="NF006695">
    <property type="entry name" value="PRK09243.1-2"/>
    <property type="match status" value="1"/>
</dbReference>
<dbReference type="Gene3D" id="3.20.20.70">
    <property type="entry name" value="Aldolase class I"/>
    <property type="match status" value="1"/>
</dbReference>
<dbReference type="SUPFAM" id="SSF51690">
    <property type="entry name" value="Nicotinate/Quinolinate PRTase C-terminal domain-like"/>
    <property type="match status" value="1"/>
</dbReference>
<evidence type="ECO:0000256" key="9">
    <source>
        <dbReference type="RuleBase" id="RU365100"/>
    </source>
</evidence>
<keyword evidence="4" id="KW-0597">Phosphoprotein</keyword>
<comment type="pathway">
    <text evidence="1 9">Cofactor biosynthesis; NAD(+) biosynthesis; nicotinate D-ribonucleotide from nicotinate: step 1/1.</text>
</comment>
<dbReference type="InterPro" id="IPR041525">
    <property type="entry name" value="N/Namide_PRibTrfase"/>
</dbReference>
<comment type="similarity">
    <text evidence="2 9">Belongs to the NAPRTase family.</text>
</comment>